<dbReference type="RefSeq" id="WP_110269209.1">
    <property type="nucleotide sequence ID" value="NZ_CP029289.2"/>
</dbReference>
<dbReference type="AlphaFoldDB" id="A0A2U9IBE1"/>
<evidence type="ECO:0000313" key="2">
    <source>
        <dbReference type="Proteomes" id="UP000248044"/>
    </source>
</evidence>
<dbReference type="EMBL" id="CP029289">
    <property type="protein sequence ID" value="AWR93325.1"/>
    <property type="molecule type" value="Genomic_DNA"/>
</dbReference>
<reference evidence="1 2" key="1">
    <citation type="submission" date="2018-05" db="EMBL/GenBank/DDBJ databases">
        <title>Complete Genome Sequences of Extremely Thermoacidophilic, Metal-Mobilizing Type-Strain Members of the Archaeal Family Sulfolobaceae: Acidianus brierleyi DSM-1651T, Acidianus sulfidivorans DSM-18786T, Metallosphaera hakonensis DSM-7519T, and Metallosphaera prunae DSM-10039T.</title>
        <authorList>
            <person name="Counts J.A."/>
            <person name="Kelly R.M."/>
        </authorList>
    </citation>
    <scope>NUCLEOTIDE SEQUENCE [LARGE SCALE GENOMIC DNA]</scope>
    <source>
        <strain evidence="1 2">DSM 1651</strain>
    </source>
</reference>
<dbReference type="InterPro" id="IPR011335">
    <property type="entry name" value="Restrct_endonuc-II-like"/>
</dbReference>
<dbReference type="OrthoDB" id="40903at2157"/>
<keyword evidence="2" id="KW-1185">Reference proteome</keyword>
<organism evidence="1 2">
    <name type="scientific">Acidianus brierleyi</name>
    <dbReference type="NCBI Taxonomy" id="41673"/>
    <lineage>
        <taxon>Archaea</taxon>
        <taxon>Thermoproteota</taxon>
        <taxon>Thermoprotei</taxon>
        <taxon>Sulfolobales</taxon>
        <taxon>Sulfolobaceae</taxon>
        <taxon>Acidianus</taxon>
    </lineage>
</organism>
<dbReference type="KEGG" id="abri:DFR85_00590"/>
<dbReference type="Proteomes" id="UP000248044">
    <property type="component" value="Chromosome"/>
</dbReference>
<gene>
    <name evidence="1" type="ORF">DFR85_00590</name>
</gene>
<sequence length="179" mass="20686">MNTLEQLMEEFGFTDDEISYALDKAKGIILGFAMEYRARQVLESMNFINVKSVDLPTHDIEAEKDGRRYFIEVKATKKSPTKEYSAYKIAMIAKLGGTHLTLLMTPKPTLYLTEDILSEPKRILLKFFRLIFAEDLVDLKDFLDNDKNRKIVTSYEKVISSYLDKIPNENLLDIVKSVF</sequence>
<dbReference type="GeneID" id="36830608"/>
<name>A0A2U9IBE1_9CREN</name>
<evidence type="ECO:0008006" key="3">
    <source>
        <dbReference type="Google" id="ProtNLM"/>
    </source>
</evidence>
<accession>A0A2U9IBE1</accession>
<evidence type="ECO:0000313" key="1">
    <source>
        <dbReference type="EMBL" id="AWR93325.1"/>
    </source>
</evidence>
<dbReference type="SUPFAM" id="SSF52980">
    <property type="entry name" value="Restriction endonuclease-like"/>
    <property type="match status" value="1"/>
</dbReference>
<protein>
    <recommendedName>
        <fullName evidence="3">Endonuclease</fullName>
    </recommendedName>
</protein>
<proteinExistence type="predicted"/>